<protein>
    <recommendedName>
        <fullName evidence="6">Arf-GAP domain-containing protein</fullName>
    </recommendedName>
</protein>
<organism evidence="7 8">
    <name type="scientific">Crotalaria pallida</name>
    <name type="common">Smooth rattlebox</name>
    <name type="synonym">Crotalaria striata</name>
    <dbReference type="NCBI Taxonomy" id="3830"/>
    <lineage>
        <taxon>Eukaryota</taxon>
        <taxon>Viridiplantae</taxon>
        <taxon>Streptophyta</taxon>
        <taxon>Embryophyta</taxon>
        <taxon>Tracheophyta</taxon>
        <taxon>Spermatophyta</taxon>
        <taxon>Magnoliopsida</taxon>
        <taxon>eudicotyledons</taxon>
        <taxon>Gunneridae</taxon>
        <taxon>Pentapetalae</taxon>
        <taxon>rosids</taxon>
        <taxon>fabids</taxon>
        <taxon>Fabales</taxon>
        <taxon>Fabaceae</taxon>
        <taxon>Papilionoideae</taxon>
        <taxon>50 kb inversion clade</taxon>
        <taxon>genistoids sensu lato</taxon>
        <taxon>core genistoids</taxon>
        <taxon>Crotalarieae</taxon>
        <taxon>Crotalaria</taxon>
    </lineage>
</organism>
<evidence type="ECO:0000313" key="8">
    <source>
        <dbReference type="Proteomes" id="UP001372338"/>
    </source>
</evidence>
<dbReference type="PRINTS" id="PR00405">
    <property type="entry name" value="REVINTRACTNG"/>
</dbReference>
<dbReference type="FunFam" id="1.10.220.150:FF:000005">
    <property type="entry name" value="Arf-GAP domain and FG repeat-containing protein 1"/>
    <property type="match status" value="1"/>
</dbReference>
<comment type="caution">
    <text evidence="7">The sequence shown here is derived from an EMBL/GenBank/DDBJ whole genome shotgun (WGS) entry which is preliminary data.</text>
</comment>
<evidence type="ECO:0000259" key="6">
    <source>
        <dbReference type="PROSITE" id="PS50115"/>
    </source>
</evidence>
<evidence type="ECO:0000256" key="4">
    <source>
        <dbReference type="PROSITE-ProRule" id="PRU00288"/>
    </source>
</evidence>
<evidence type="ECO:0000256" key="3">
    <source>
        <dbReference type="ARBA" id="ARBA00022833"/>
    </source>
</evidence>
<feature type="domain" description="Arf-GAP" evidence="6">
    <location>
        <begin position="11"/>
        <end position="129"/>
    </location>
</feature>
<proteinExistence type="predicted"/>
<dbReference type="PROSITE" id="PS50115">
    <property type="entry name" value="ARFGAP"/>
    <property type="match status" value="1"/>
</dbReference>
<dbReference type="PANTHER" id="PTHR46085:SF4">
    <property type="entry name" value="ADP-RIBOSYLATION FACTOR GTPASE-ACTIVATING PROTEIN AGD14-RELATED"/>
    <property type="match status" value="1"/>
</dbReference>
<feature type="region of interest" description="Disordered" evidence="5">
    <location>
        <begin position="322"/>
        <end position="341"/>
    </location>
</feature>
<dbReference type="InterPro" id="IPR037278">
    <property type="entry name" value="ARFGAP/RecO"/>
</dbReference>
<name>A0AAN9EZU6_CROPI</name>
<dbReference type="GO" id="GO:0005096">
    <property type="term" value="F:GTPase activator activity"/>
    <property type="evidence" value="ECO:0007669"/>
    <property type="project" value="InterPro"/>
</dbReference>
<keyword evidence="1" id="KW-0479">Metal-binding</keyword>
<dbReference type="AlphaFoldDB" id="A0AAN9EZU6"/>
<accession>A0AAN9EZU6</accession>
<feature type="compositionally biased region" description="Basic and acidic residues" evidence="5">
    <location>
        <begin position="122"/>
        <end position="132"/>
    </location>
</feature>
<feature type="region of interest" description="Disordered" evidence="5">
    <location>
        <begin position="396"/>
        <end position="418"/>
    </location>
</feature>
<dbReference type="SUPFAM" id="SSF57863">
    <property type="entry name" value="ArfGap/RecO-like zinc finger"/>
    <property type="match status" value="1"/>
</dbReference>
<evidence type="ECO:0000256" key="1">
    <source>
        <dbReference type="ARBA" id="ARBA00022723"/>
    </source>
</evidence>
<keyword evidence="8" id="KW-1185">Reference proteome</keyword>
<dbReference type="EMBL" id="JAYWIO010000004">
    <property type="protein sequence ID" value="KAK7266969.1"/>
    <property type="molecule type" value="Genomic_DNA"/>
</dbReference>
<dbReference type="Pfam" id="PF01412">
    <property type="entry name" value="ArfGap"/>
    <property type="match status" value="1"/>
</dbReference>
<dbReference type="Gene3D" id="1.10.220.150">
    <property type="entry name" value="Arf GTPase activating protein"/>
    <property type="match status" value="1"/>
</dbReference>
<reference evidence="7 8" key="1">
    <citation type="submission" date="2024-01" db="EMBL/GenBank/DDBJ databases">
        <title>The genomes of 5 underutilized Papilionoideae crops provide insights into root nodulation and disease resistanc.</title>
        <authorList>
            <person name="Yuan L."/>
        </authorList>
    </citation>
    <scope>NUCLEOTIDE SEQUENCE [LARGE SCALE GENOMIC DNA]</scope>
    <source>
        <strain evidence="7">ZHUSHIDOU_FW_LH</strain>
        <tissue evidence="7">Leaf</tissue>
    </source>
</reference>
<dbReference type="InterPro" id="IPR044820">
    <property type="entry name" value="AGD14-like"/>
</dbReference>
<evidence type="ECO:0000256" key="5">
    <source>
        <dbReference type="SAM" id="MobiDB-lite"/>
    </source>
</evidence>
<dbReference type="Proteomes" id="UP001372338">
    <property type="component" value="Unassembled WGS sequence"/>
</dbReference>
<evidence type="ECO:0000313" key="7">
    <source>
        <dbReference type="EMBL" id="KAK7266969.1"/>
    </source>
</evidence>
<dbReference type="InterPro" id="IPR038508">
    <property type="entry name" value="ArfGAP_dom_sf"/>
</dbReference>
<keyword evidence="3" id="KW-0862">Zinc</keyword>
<evidence type="ECO:0000256" key="2">
    <source>
        <dbReference type="ARBA" id="ARBA00022771"/>
    </source>
</evidence>
<dbReference type="GO" id="GO:0008270">
    <property type="term" value="F:zinc ion binding"/>
    <property type="evidence" value="ECO:0007669"/>
    <property type="project" value="UniProtKB-KW"/>
</dbReference>
<gene>
    <name evidence="7" type="ORF">RIF29_19631</name>
</gene>
<dbReference type="InterPro" id="IPR001164">
    <property type="entry name" value="ArfGAP_dom"/>
</dbReference>
<sequence length="880" mass="95346">MGSRKEEEKNEKIIRGLMKLPPNRRCINCNSMGPQYVCISFWTFVCVTCSGIHREFTHRVKSVSMAKFSSQEVDALQNGGNQRAREIYLQNWDFQRQRLPDSSNVDKIREFIRNVYVDRRYAGAKSSEKPPRDPQSPRIQEDDIRRASSYHSFSQSPPYDYQYEDRRYGKQAAALTRKPGSDKVRYEGKMSSMLYSPGRFSDHVSDDRFANEGPGPRISDFSVSSAGDQFKSEVQSPKFHKDVAFNSPSYRRSGSKSIEDVWSQARNNVLETNARRDAEGIFRPQRTTSLQSTDSNFSSLRSYNSGGLVDFFSEPAQASGSLQNKAASAPQTSGPTRSVSMDLSKSTLASDLFPSSASSVDLFQLPTAPSQASSADLFQSSVLSAAPSFNAQASGSLQNKAASAPQTSGPTRSVSMDLSKSPLASDLFPSSTSSVDLFQLPTAPSQASSADLFQSSVLSAAPSFNENQPKQTSQPSSIDFFADVVQQPSTETSAAPSHVPLADLFQSSALSAAPSFNQNQPRQTFLPPSIDLFADHFQQPCTATSTAPSQAPSVDLFHSSVSSAAPSFNENQPTQTSQTQSIDFFPDFSLQPSTATSDEKSLELSCPENEGWAAFDMPQSTSSTAQVGISAAVPSSSGFLQERFDPFPSFNANMQLSSFENSSVSAPPSSVTSNIWHDGVWNGEEQVSSIPTNTQPWNAFEDSGTHLPVNAFSQGLQLHNFPSADNQFLGSRASEFGGSKKDGVQGIGSVGGFDNHHDVPSHVSGSQNLLNTLPLMGDMQPNGINSKSTNPFDYPYDSDVEHTMFLDMSSLQAALPEGLLPATFNGGIDEPWLPQNMVTPYISSAGQGGLSFMAAQPLSSQIQNVQTQESVASFGGNPFA</sequence>
<dbReference type="CDD" id="cd08838">
    <property type="entry name" value="ArfGap_AGFG"/>
    <property type="match status" value="1"/>
</dbReference>
<dbReference type="SMART" id="SM00105">
    <property type="entry name" value="ArfGap"/>
    <property type="match status" value="1"/>
</dbReference>
<keyword evidence="2 4" id="KW-0863">Zinc-finger</keyword>
<dbReference type="PANTHER" id="PTHR46085">
    <property type="entry name" value="ARFGAP/RECO-RELATED"/>
    <property type="match status" value="1"/>
</dbReference>
<feature type="region of interest" description="Disordered" evidence="5">
    <location>
        <begin position="122"/>
        <end position="162"/>
    </location>
</feature>